<comment type="subcellular location">
    <subcellularLocation>
        <location evidence="1">Cell membrane</location>
        <topology evidence="1">Multi-pass membrane protein</topology>
    </subcellularLocation>
</comment>
<dbReference type="NCBIfam" id="NF007839">
    <property type="entry name" value="PRK10551.1"/>
    <property type="match status" value="1"/>
</dbReference>
<dbReference type="RefSeq" id="WP_271123233.1">
    <property type="nucleotide sequence ID" value="NZ_JALHAN010000065.1"/>
</dbReference>
<comment type="catalytic activity">
    <reaction evidence="9">
        <text>3',3'-c-di-GMP + H2O = 5'-phosphoguanylyl(3'-&gt;5')guanosine + H(+)</text>
        <dbReference type="Rhea" id="RHEA:24902"/>
        <dbReference type="ChEBI" id="CHEBI:15377"/>
        <dbReference type="ChEBI" id="CHEBI:15378"/>
        <dbReference type="ChEBI" id="CHEBI:58754"/>
        <dbReference type="ChEBI" id="CHEBI:58805"/>
        <dbReference type="EC" id="3.1.4.52"/>
    </reaction>
</comment>
<evidence type="ECO:0000256" key="9">
    <source>
        <dbReference type="ARBA" id="ARBA00034290"/>
    </source>
</evidence>
<sequence>MSPDKIFARYFSTPKQMAYFSVVVGLVSALLFGGLTSLMLHNKREAGYDVLTKDIRHYLDTFFHDLHVTADSIQPLTAADCPLVSPELTSRAAFNVNVRVFVLIRQGVAYCSSATGAMSMPMNDLIPDIDLNKNIDLFIMTGTPMMPGKPTIVAWFKNPATDGRGVFTTLNANLIPYLLFTARQSEVLSMAIVVGDRALTTLSPEVVNVGSLPAHPTRIAALNDYPIKIHLYGTSWPLEDIQLSLLTGLIFGLFSGVICSYFLCVRMRPGKEILIGMKRGQFYVVYQPVVDAQKLEMQGIEALMRWEHPTAGMIPPDAFIAFAEAQQLIVPLTRHLFALVARDAQELQTVLPPGAKLGINLAPSHLHAPTFKDDIIAFAASLPPHHFKIVFEITERDMLKEKEAMSLFSWLHAQGFEIAIDDFGTGHSALIYLERFTLDYLKIDQGFVNTIGMETVTAPVLDAVLTLARRLNMTTVAEGVETREQAKWLIERGVNFLQGYYFSRPLTLTQLLSWSQSQNSHNFLKDVH</sequence>
<evidence type="ECO:0000256" key="1">
    <source>
        <dbReference type="ARBA" id="ARBA00004651"/>
    </source>
</evidence>
<evidence type="ECO:0000313" key="12">
    <source>
        <dbReference type="EMBL" id="MCT4702470.1"/>
    </source>
</evidence>
<dbReference type="PROSITE" id="PS50883">
    <property type="entry name" value="EAL"/>
    <property type="match status" value="1"/>
</dbReference>
<dbReference type="Pfam" id="PF00563">
    <property type="entry name" value="EAL"/>
    <property type="match status" value="1"/>
</dbReference>
<evidence type="ECO:0000256" key="4">
    <source>
        <dbReference type="ARBA" id="ARBA00022636"/>
    </source>
</evidence>
<protein>
    <recommendedName>
        <fullName evidence="2">cyclic-guanylate-specific phosphodiesterase</fullName>
        <ecNumber evidence="2">3.1.4.52</ecNumber>
    </recommendedName>
</protein>
<keyword evidence="8 10" id="KW-0472">Membrane</keyword>
<accession>A0A9X3AQA3</accession>
<reference evidence="12" key="1">
    <citation type="submission" date="2022-03" db="EMBL/GenBank/DDBJ databases">
        <title>Proposal of a novel genus Dryocolo and two novel species.</title>
        <authorList>
            <person name="Maddock D.W."/>
            <person name="Brady C.L."/>
            <person name="Denman S."/>
            <person name="Arnold D."/>
        </authorList>
    </citation>
    <scope>NUCLEOTIDE SEQUENCE</scope>
    <source>
        <strain evidence="12">H6W4</strain>
    </source>
</reference>
<evidence type="ECO:0000256" key="7">
    <source>
        <dbReference type="ARBA" id="ARBA00022989"/>
    </source>
</evidence>
<evidence type="ECO:0000256" key="6">
    <source>
        <dbReference type="ARBA" id="ARBA00022801"/>
    </source>
</evidence>
<dbReference type="PANTHER" id="PTHR33121">
    <property type="entry name" value="CYCLIC DI-GMP PHOSPHODIESTERASE PDEF"/>
    <property type="match status" value="1"/>
</dbReference>
<dbReference type="InterPro" id="IPR035919">
    <property type="entry name" value="EAL_sf"/>
</dbReference>
<dbReference type="GO" id="GO:0005886">
    <property type="term" value="C:plasma membrane"/>
    <property type="evidence" value="ECO:0007669"/>
    <property type="project" value="UniProtKB-SubCell"/>
</dbReference>
<feature type="domain" description="EAL" evidence="11">
    <location>
        <begin position="266"/>
        <end position="519"/>
    </location>
</feature>
<organism evidence="12 13">
    <name type="scientific">Dryocola boscaweniae</name>
    <dbReference type="NCBI Taxonomy" id="2925397"/>
    <lineage>
        <taxon>Bacteria</taxon>
        <taxon>Pseudomonadati</taxon>
        <taxon>Pseudomonadota</taxon>
        <taxon>Gammaproteobacteria</taxon>
        <taxon>Enterobacterales</taxon>
        <taxon>Enterobacteriaceae</taxon>
        <taxon>Dryocola</taxon>
    </lineage>
</organism>
<dbReference type="Proteomes" id="UP001150641">
    <property type="component" value="Unassembled WGS sequence"/>
</dbReference>
<dbReference type="Pfam" id="PF12792">
    <property type="entry name" value="CSS-motif"/>
    <property type="match status" value="1"/>
</dbReference>
<evidence type="ECO:0000256" key="8">
    <source>
        <dbReference type="ARBA" id="ARBA00023136"/>
    </source>
</evidence>
<keyword evidence="13" id="KW-1185">Reference proteome</keyword>
<dbReference type="InterPro" id="IPR024744">
    <property type="entry name" value="CSS-motif_dom"/>
</dbReference>
<name>A0A9X3AQA3_9ENTR</name>
<keyword evidence="4" id="KW-0973">c-di-GMP</keyword>
<evidence type="ECO:0000259" key="11">
    <source>
        <dbReference type="PROSITE" id="PS50883"/>
    </source>
</evidence>
<dbReference type="Gene3D" id="3.20.20.450">
    <property type="entry name" value="EAL domain"/>
    <property type="match status" value="1"/>
</dbReference>
<dbReference type="SMART" id="SM00052">
    <property type="entry name" value="EAL"/>
    <property type="match status" value="1"/>
</dbReference>
<proteinExistence type="predicted"/>
<keyword evidence="7 10" id="KW-1133">Transmembrane helix</keyword>
<evidence type="ECO:0000256" key="5">
    <source>
        <dbReference type="ARBA" id="ARBA00022692"/>
    </source>
</evidence>
<evidence type="ECO:0000313" key="13">
    <source>
        <dbReference type="Proteomes" id="UP001150641"/>
    </source>
</evidence>
<dbReference type="SUPFAM" id="SSF141868">
    <property type="entry name" value="EAL domain-like"/>
    <property type="match status" value="1"/>
</dbReference>
<comment type="caution">
    <text evidence="12">The sequence shown here is derived from an EMBL/GenBank/DDBJ whole genome shotgun (WGS) entry which is preliminary data.</text>
</comment>
<dbReference type="GO" id="GO:0071111">
    <property type="term" value="F:cyclic-guanylate-specific phosphodiesterase activity"/>
    <property type="evidence" value="ECO:0007669"/>
    <property type="project" value="UniProtKB-EC"/>
</dbReference>
<gene>
    <name evidence="12" type="ORF">MUA00_11790</name>
</gene>
<keyword evidence="3" id="KW-1003">Cell membrane</keyword>
<dbReference type="EC" id="3.1.4.52" evidence="2"/>
<evidence type="ECO:0000256" key="2">
    <source>
        <dbReference type="ARBA" id="ARBA00012282"/>
    </source>
</evidence>
<evidence type="ECO:0000256" key="3">
    <source>
        <dbReference type="ARBA" id="ARBA00022475"/>
    </source>
</evidence>
<feature type="transmembrane region" description="Helical" evidence="10">
    <location>
        <begin position="243"/>
        <end position="263"/>
    </location>
</feature>
<evidence type="ECO:0000256" key="10">
    <source>
        <dbReference type="SAM" id="Phobius"/>
    </source>
</evidence>
<dbReference type="InterPro" id="IPR050706">
    <property type="entry name" value="Cyclic-di-GMP_PDE-like"/>
</dbReference>
<keyword evidence="6 12" id="KW-0378">Hydrolase</keyword>
<feature type="transmembrane region" description="Helical" evidence="10">
    <location>
        <begin position="17"/>
        <end position="40"/>
    </location>
</feature>
<dbReference type="AlphaFoldDB" id="A0A9X3AQA3"/>
<dbReference type="EMBL" id="JALHAP010000078">
    <property type="protein sequence ID" value="MCT4702470.1"/>
    <property type="molecule type" value="Genomic_DNA"/>
</dbReference>
<dbReference type="CDD" id="cd01948">
    <property type="entry name" value="EAL"/>
    <property type="match status" value="1"/>
</dbReference>
<keyword evidence="5 10" id="KW-0812">Transmembrane</keyword>
<dbReference type="InterPro" id="IPR001633">
    <property type="entry name" value="EAL_dom"/>
</dbReference>
<dbReference type="PANTHER" id="PTHR33121:SF73">
    <property type="entry name" value="CYCLIC DI-GMP PHOSPHODIESTERASE PDEN-RELATED"/>
    <property type="match status" value="1"/>
</dbReference>